<organism evidence="2 3">
    <name type="scientific">Dimorphilus gyrociliatus</name>
    <dbReference type="NCBI Taxonomy" id="2664684"/>
    <lineage>
        <taxon>Eukaryota</taxon>
        <taxon>Metazoa</taxon>
        <taxon>Spiralia</taxon>
        <taxon>Lophotrochozoa</taxon>
        <taxon>Annelida</taxon>
        <taxon>Polychaeta</taxon>
        <taxon>Polychaeta incertae sedis</taxon>
        <taxon>Dinophilidae</taxon>
        <taxon>Dimorphilus</taxon>
    </lineage>
</organism>
<dbReference type="AlphaFoldDB" id="A0A7I8VDZ8"/>
<comment type="caution">
    <text evidence="2">The sequence shown here is derived from an EMBL/GenBank/DDBJ whole genome shotgun (WGS) entry which is preliminary data.</text>
</comment>
<reference evidence="2 3" key="1">
    <citation type="submission" date="2020-08" db="EMBL/GenBank/DDBJ databases">
        <authorList>
            <person name="Hejnol A."/>
        </authorList>
    </citation>
    <scope>NUCLEOTIDE SEQUENCE [LARGE SCALE GENOMIC DNA]</scope>
</reference>
<evidence type="ECO:0000313" key="3">
    <source>
        <dbReference type="Proteomes" id="UP000549394"/>
    </source>
</evidence>
<protein>
    <submittedName>
        <fullName evidence="2">DgyrCDS3517</fullName>
    </submittedName>
</protein>
<name>A0A7I8VDZ8_9ANNE</name>
<keyword evidence="3" id="KW-1185">Reference proteome</keyword>
<gene>
    <name evidence="2" type="ORF">DGYR_LOCUS3234</name>
</gene>
<dbReference type="SMART" id="SM00355">
    <property type="entry name" value="ZnF_C2H2"/>
    <property type="match status" value="3"/>
</dbReference>
<sequence length="405" mass="46949">MKTADDSNHYHPYGAQGRRTILANNARPASSNRYGCQHDQILECPLPPYKGPYPKTDLQNARNRLYADVCSKFSFNNIITYLKPKLGLPPRRLVHPDTVTQLCHKEEPDYWHLNYEEVFNPRLFEKELAAIEESCDDNESDKDITECGNDNKVEEVLECGSVKDVEEIQIEDETNDVKQDSIFENNPDYIELIKCDFCDEMSKDEKTLKIHLKESRHLSASTYFAKKIVEEKKSMELFAVKESLSVTLDSSEADHIIVCPSCLCVFADIFSCGKHYKHNHDHEKRKYTICKIIKRQTVRIPMEPSCLKCSRKFVLHSQLHEHWRKLPSHLPCDTEVQEGCFMRFACMACERVSERSLIQAKNHALSCRMKRPGRLTVLLLVYTVENPEERNIRTLLPFAKDFISL</sequence>
<evidence type="ECO:0000259" key="1">
    <source>
        <dbReference type="PROSITE" id="PS00028"/>
    </source>
</evidence>
<evidence type="ECO:0000313" key="2">
    <source>
        <dbReference type="EMBL" id="CAD5114385.1"/>
    </source>
</evidence>
<feature type="domain" description="C2H2-type" evidence="1">
    <location>
        <begin position="259"/>
        <end position="280"/>
    </location>
</feature>
<dbReference type="Proteomes" id="UP000549394">
    <property type="component" value="Unassembled WGS sequence"/>
</dbReference>
<dbReference type="EMBL" id="CAJFCJ010000005">
    <property type="protein sequence ID" value="CAD5114385.1"/>
    <property type="molecule type" value="Genomic_DNA"/>
</dbReference>
<dbReference type="PROSITE" id="PS00028">
    <property type="entry name" value="ZINC_FINGER_C2H2_1"/>
    <property type="match status" value="1"/>
</dbReference>
<accession>A0A7I8VDZ8</accession>
<dbReference type="InterPro" id="IPR013087">
    <property type="entry name" value="Znf_C2H2_type"/>
</dbReference>
<proteinExistence type="predicted"/>